<evidence type="ECO:0008006" key="8">
    <source>
        <dbReference type="Google" id="ProtNLM"/>
    </source>
</evidence>
<comment type="similarity">
    <text evidence="2">Belongs to the TTC4 family.</text>
</comment>
<dbReference type="InterPro" id="IPR044059">
    <property type="entry name" value="Csn1/TTC4_wheel"/>
</dbReference>
<evidence type="ECO:0000313" key="7">
    <source>
        <dbReference type="Proteomes" id="UP001168146"/>
    </source>
</evidence>
<dbReference type="SUPFAM" id="SSF51735">
    <property type="entry name" value="NAD(P)-binding Rossmann-fold domains"/>
    <property type="match status" value="1"/>
</dbReference>
<dbReference type="Pfam" id="PF01408">
    <property type="entry name" value="GFO_IDH_MocA"/>
    <property type="match status" value="1"/>
</dbReference>
<evidence type="ECO:0000259" key="5">
    <source>
        <dbReference type="Pfam" id="PF22725"/>
    </source>
</evidence>
<comment type="similarity">
    <text evidence="1">Belongs to the Gfo/Idh/MocA family.</text>
</comment>
<evidence type="ECO:0000256" key="1">
    <source>
        <dbReference type="ARBA" id="ARBA00010928"/>
    </source>
</evidence>
<dbReference type="EMBL" id="JASUXU010000017">
    <property type="protein sequence ID" value="KAK0322399.1"/>
    <property type="molecule type" value="Genomic_DNA"/>
</dbReference>
<name>A0AAN6FPY9_9PEZI</name>
<dbReference type="Gene3D" id="1.25.40.10">
    <property type="entry name" value="Tetratricopeptide repeat domain"/>
    <property type="match status" value="1"/>
</dbReference>
<evidence type="ECO:0000259" key="4">
    <source>
        <dbReference type="Pfam" id="PF18972"/>
    </source>
</evidence>
<dbReference type="Pfam" id="PF18972">
    <property type="entry name" value="Wheel"/>
    <property type="match status" value="1"/>
</dbReference>
<dbReference type="InterPro" id="IPR036291">
    <property type="entry name" value="NAD(P)-bd_dom_sf"/>
</dbReference>
<dbReference type="PANTHER" id="PTHR43054">
    <property type="match status" value="1"/>
</dbReference>
<dbReference type="InterPro" id="IPR000683">
    <property type="entry name" value="Gfo/Idh/MocA-like_OxRdtase_N"/>
</dbReference>
<evidence type="ECO:0000259" key="3">
    <source>
        <dbReference type="Pfam" id="PF01408"/>
    </source>
</evidence>
<dbReference type="SUPFAM" id="SSF55347">
    <property type="entry name" value="Glyceraldehyde-3-phosphate dehydrogenase-like, C-terminal domain"/>
    <property type="match status" value="1"/>
</dbReference>
<evidence type="ECO:0000256" key="2">
    <source>
        <dbReference type="ARBA" id="ARBA00023602"/>
    </source>
</evidence>
<dbReference type="PANTHER" id="PTHR43054:SF1">
    <property type="entry name" value="SCYLLO-INOSITOL 2-DEHYDROGENASE (NADP(+)) IOLU"/>
    <property type="match status" value="1"/>
</dbReference>
<feature type="domain" description="Gfo/Idh/MocA-like oxidoreductase N-terminal" evidence="3">
    <location>
        <begin position="385"/>
        <end position="485"/>
    </location>
</feature>
<dbReference type="Pfam" id="PF22725">
    <property type="entry name" value="GFO_IDH_MocA_C3"/>
    <property type="match status" value="1"/>
</dbReference>
<evidence type="ECO:0000313" key="6">
    <source>
        <dbReference type="EMBL" id="KAK0322399.1"/>
    </source>
</evidence>
<reference evidence="6" key="1">
    <citation type="submission" date="2021-12" db="EMBL/GenBank/DDBJ databases">
        <title>Black yeast isolated from Biological Soil Crust.</title>
        <authorList>
            <person name="Kurbessoian T."/>
        </authorList>
    </citation>
    <scope>NUCLEOTIDE SEQUENCE</scope>
    <source>
        <strain evidence="6">CCFEE 5208</strain>
    </source>
</reference>
<dbReference type="Gene3D" id="3.30.360.10">
    <property type="entry name" value="Dihydrodipicolinate Reductase, domain 2"/>
    <property type="match status" value="1"/>
</dbReference>
<dbReference type="Gene3D" id="3.40.50.720">
    <property type="entry name" value="NAD(P)-binding Rossmann-like Domain"/>
    <property type="match status" value="1"/>
</dbReference>
<dbReference type="InterPro" id="IPR019734">
    <property type="entry name" value="TPR_rpt"/>
</dbReference>
<protein>
    <recommendedName>
        <fullName evidence="8">Gfo/Idh/MocA-like oxidoreductase N-terminal domain-containing protein</fullName>
    </recommendedName>
</protein>
<feature type="domain" description="Cns1/TTC4 wheel" evidence="4">
    <location>
        <begin position="264"/>
        <end position="356"/>
    </location>
</feature>
<organism evidence="6 7">
    <name type="scientific">Friedmanniomyces endolithicus</name>
    <dbReference type="NCBI Taxonomy" id="329885"/>
    <lineage>
        <taxon>Eukaryota</taxon>
        <taxon>Fungi</taxon>
        <taxon>Dikarya</taxon>
        <taxon>Ascomycota</taxon>
        <taxon>Pezizomycotina</taxon>
        <taxon>Dothideomycetes</taxon>
        <taxon>Dothideomycetidae</taxon>
        <taxon>Mycosphaerellales</taxon>
        <taxon>Teratosphaeriaceae</taxon>
        <taxon>Friedmanniomyces</taxon>
    </lineage>
</organism>
<dbReference type="SMART" id="SM00028">
    <property type="entry name" value="TPR"/>
    <property type="match status" value="3"/>
</dbReference>
<dbReference type="Proteomes" id="UP001168146">
    <property type="component" value="Unassembled WGS sequence"/>
</dbReference>
<proteinExistence type="inferred from homology"/>
<gene>
    <name evidence="6" type="ORF">LTR82_006852</name>
</gene>
<dbReference type="GO" id="GO:0051879">
    <property type="term" value="F:Hsp90 protein binding"/>
    <property type="evidence" value="ECO:0007669"/>
    <property type="project" value="InterPro"/>
</dbReference>
<dbReference type="SUPFAM" id="SSF48452">
    <property type="entry name" value="TPR-like"/>
    <property type="match status" value="1"/>
</dbReference>
<dbReference type="GO" id="GO:0000166">
    <property type="term" value="F:nucleotide binding"/>
    <property type="evidence" value="ECO:0007669"/>
    <property type="project" value="InterPro"/>
</dbReference>
<sequence>MATGNITGLEGKMSMTAELPPVQQKTADELVAEMKKMPLFMTSMDDMDEDNDMLEAIKALVYEGTRAEVADNFRVQGNDCVKTRQWREARDSYTKALAALKGPQQAPPADAEIVEIDEEAEEKQERTLEEACYANRALCNLEMKNYGSCNRDCAAALRMNPRNVKAWFRAASACLALDKVPEALDACQGGLKFDSANSAMQSLLARVEKRQAHIAGLEKTRRDREQRAAKEEATLRLALRQRNIIARRTANPPDMEDAAMKLTDPLDANSTLSFPMILLYPLHAQSDFVKACGEEETIAQHLEYILPTPWDESREYSLHSVECYMETIHGGLIKAGKKVSILKLLESGKVEVVDGLRAEERTLRCILSLTRNACTNWITESWILAAHKSGQWKLHTVYSRSEEQAKTFGSKHDCHNAYTSLDSFFADGGMHAVYIASPNSLHYEQAKQALKAKKHVILEKPATSTPEELDDLFRIAKQEGVFLIEAFRHIQEANYKLLHKLVNDEKRLGPIYGASLTYASYSSRYNNVLAGEVPNIFNLDFSGGSLVDIGVYPVTFAIALFGKPKSQTYVPFICRTGVDGGGVIVLRYENFGVQINHSKSYTSAAVCEVYGEKGTIMVNGTTDIRSVTHWDPVGKKTEELAGRCETVEKPNVNMVEEAVEFARIVSEGDREAAGKLEGISRVVIKVTSDLRRQNGILYPADKR</sequence>
<comment type="caution">
    <text evidence="6">The sequence shown here is derived from an EMBL/GenBank/DDBJ whole genome shotgun (WGS) entry which is preliminary data.</text>
</comment>
<accession>A0AAN6FPY9</accession>
<dbReference type="AlphaFoldDB" id="A0AAN6FPY9"/>
<dbReference type="InterPro" id="IPR011990">
    <property type="entry name" value="TPR-like_helical_dom_sf"/>
</dbReference>
<dbReference type="InterPro" id="IPR055170">
    <property type="entry name" value="GFO_IDH_MocA-like_dom"/>
</dbReference>
<dbReference type="CDD" id="cd21381">
    <property type="entry name" value="CTWD_TTC4"/>
    <property type="match status" value="1"/>
</dbReference>
<feature type="domain" description="GFO/IDH/MocA-like oxidoreductase" evidence="5">
    <location>
        <begin position="504"/>
        <end position="616"/>
    </location>
</feature>